<gene>
    <name evidence="3" type="ORF">BECKFM1743B_GA0114221_106881</name>
    <name evidence="2" type="ORF">BECKFM1743C_GA0114222_107121</name>
</gene>
<evidence type="ECO:0000313" key="3">
    <source>
        <dbReference type="EMBL" id="VFK20344.1"/>
    </source>
</evidence>
<sequence length="38" mass="4187">MFFHDLAGNIKTRAEMFPQTGGEVLEGKAPPNAGQRRN</sequence>
<feature type="region of interest" description="Disordered" evidence="1">
    <location>
        <begin position="17"/>
        <end position="38"/>
    </location>
</feature>
<protein>
    <submittedName>
        <fullName evidence="2">Uncharacterized protein</fullName>
    </submittedName>
</protein>
<dbReference type="EMBL" id="CAADFA010000712">
    <property type="protein sequence ID" value="VFJ73220.1"/>
    <property type="molecule type" value="Genomic_DNA"/>
</dbReference>
<dbReference type="EMBL" id="CAADFL010000688">
    <property type="protein sequence ID" value="VFK20344.1"/>
    <property type="molecule type" value="Genomic_DNA"/>
</dbReference>
<dbReference type="AlphaFoldDB" id="A0A450TW39"/>
<accession>A0A450TW39</accession>
<proteinExistence type="predicted"/>
<evidence type="ECO:0000256" key="1">
    <source>
        <dbReference type="SAM" id="MobiDB-lite"/>
    </source>
</evidence>
<reference evidence="2" key="1">
    <citation type="submission" date="2019-02" db="EMBL/GenBank/DDBJ databases">
        <authorList>
            <person name="Gruber-Vodicka R. H."/>
            <person name="Seah K. B. B."/>
        </authorList>
    </citation>
    <scope>NUCLEOTIDE SEQUENCE</scope>
    <source>
        <strain evidence="3">BECK_BZ164</strain>
        <strain evidence="2">BECK_BZ165</strain>
    </source>
</reference>
<organism evidence="2">
    <name type="scientific">Candidatus Kentrum sp. FM</name>
    <dbReference type="NCBI Taxonomy" id="2126340"/>
    <lineage>
        <taxon>Bacteria</taxon>
        <taxon>Pseudomonadati</taxon>
        <taxon>Pseudomonadota</taxon>
        <taxon>Gammaproteobacteria</taxon>
        <taxon>Candidatus Kentrum</taxon>
    </lineage>
</organism>
<name>A0A450TW39_9GAMM</name>
<evidence type="ECO:0000313" key="2">
    <source>
        <dbReference type="EMBL" id="VFJ73220.1"/>
    </source>
</evidence>